<proteinExistence type="predicted"/>
<reference evidence="1" key="1">
    <citation type="submission" date="2019-05" db="EMBL/GenBank/DDBJ databases">
        <title>Whole genome sequencing of Pseudanabaena catenata USMAC16.</title>
        <authorList>
            <person name="Khan Z."/>
            <person name="Omar W.M."/>
            <person name="Convey P."/>
            <person name="Merican F."/>
            <person name="Najimudin N."/>
        </authorList>
    </citation>
    <scope>NUCLEOTIDE SEQUENCE</scope>
    <source>
        <strain evidence="1">USMAC16</strain>
    </source>
</reference>
<dbReference type="Gene3D" id="3.40.50.300">
    <property type="entry name" value="P-loop containing nucleotide triphosphate hydrolases"/>
    <property type="match status" value="2"/>
</dbReference>
<comment type="caution">
    <text evidence="1">The sequence shown here is derived from an EMBL/GenBank/DDBJ whole genome shotgun (WGS) entry which is preliminary data.</text>
</comment>
<sequence>MKFNQQSKLLRIKIKMEFSKGSEWRKWDLHIHTPASFHWNGGKRFYEMEDAEKNAELTKLIEKINQSDVEVFGIMDYWTFDGYFELTKFLDQNPHLKRKTILPGIELRIECHAPFRLNIHFLLSDKLTHQNLLDFKASLLIRIGANKRPLSDEALTQFAKTLDDSKARAHGFSNHQNDERKCLELGSKTAEVIRDCLQDAQRLLPEGTCLIILPYGTSDGLSKLDWERYPQDDNYFMQSAHAFETRDCDEIELFLGIETDQNKKYIANFIKTMGGKPKPVVSGSDAHKVADYGVYPSNRMTWIKADPTFEGLKYTIYDPSERVRIGQKNPILEFPKPYFSQIKIQSTQIFPKLLNKKISFTDTNLELNSGLIAIIGGRGTGKSLLLDAIAKTFNKKKNKDRTDEISMQGDFSVTYAKNTGETEEFRIGGESEIIYLHVHQREVQDIVKDPEFLSDAILEMLGISLVGENLLDQEEDIDDILRQIKECKVWLNKHPRDDSQAIIDRRTQLISTITTESNRQMIESYANNISSTKANEKHTNRLTRLKTKLDSLAIEINSEIRSVNDELSEFFIPIVDFSSQVSSIQEAVSSLTEMTTNLKLSNIRVQESLEQEKIEGDPITLLQKVEEYRSEIEKEKETIHQIDTKWGQLQSLVEKRNAYVNQLDIRFNRLVSHVKDKWVEKSEGRSEWVDQQKKLIKDLLQPISIHGEIYFDESKFYEHVKSCLNLTKFRARQDSSPLDRIKSMIPVDSYEAYKLLISNQPVIWFNAQSPSTLDDFLEQEDYFNQDGIDRLLTLLFSESERQKYLKVLARIKYDDKSPEELSIGQRGTLYLCLKLATESFFDPIIIDQPEDDLDNDFIMKRLVPIFTTIKKYRQIIIATHNANLVVNADAEQVIVADNKSENLSYFSGSLESSKIRERICDVLEGGKEAFRKREQKYGFK</sequence>
<evidence type="ECO:0000313" key="2">
    <source>
        <dbReference type="Proteomes" id="UP001152872"/>
    </source>
</evidence>
<evidence type="ECO:0008006" key="3">
    <source>
        <dbReference type="Google" id="ProtNLM"/>
    </source>
</evidence>
<evidence type="ECO:0000313" key="1">
    <source>
        <dbReference type="EMBL" id="MDG3494051.1"/>
    </source>
</evidence>
<dbReference type="NCBIfam" id="NF045780">
    <property type="entry name" value="TrlF_fam_ATP"/>
    <property type="match status" value="1"/>
</dbReference>
<gene>
    <name evidence="1" type="ORF">FEV09_05715</name>
</gene>
<protein>
    <recommendedName>
        <fullName evidence="3">DNA repair protein</fullName>
    </recommendedName>
</protein>
<dbReference type="InterPro" id="IPR054787">
    <property type="entry name" value="TrlF_ATPase"/>
</dbReference>
<dbReference type="InterPro" id="IPR016195">
    <property type="entry name" value="Pol/histidinol_Pase-like"/>
</dbReference>
<dbReference type="AlphaFoldDB" id="A0A9X4MAA6"/>
<dbReference type="RefSeq" id="WP_144052484.1">
    <property type="nucleotide sequence ID" value="NZ_VBTY01000031.1"/>
</dbReference>
<dbReference type="EMBL" id="VBTY01000031">
    <property type="protein sequence ID" value="MDG3494051.1"/>
    <property type="molecule type" value="Genomic_DNA"/>
</dbReference>
<accession>A0A9X4MAA6</accession>
<organism evidence="1 2">
    <name type="scientific">Pseudanabaena catenata USMAC16</name>
    <dbReference type="NCBI Taxonomy" id="1855837"/>
    <lineage>
        <taxon>Bacteria</taxon>
        <taxon>Bacillati</taxon>
        <taxon>Cyanobacteriota</taxon>
        <taxon>Cyanophyceae</taxon>
        <taxon>Pseudanabaenales</taxon>
        <taxon>Pseudanabaenaceae</taxon>
        <taxon>Pseudanabaena</taxon>
    </lineage>
</organism>
<dbReference type="Gene3D" id="3.20.20.140">
    <property type="entry name" value="Metal-dependent hydrolases"/>
    <property type="match status" value="1"/>
</dbReference>
<name>A0A9X4MAA6_9CYAN</name>
<dbReference type="SUPFAM" id="SSF89550">
    <property type="entry name" value="PHP domain-like"/>
    <property type="match status" value="1"/>
</dbReference>
<keyword evidence="2" id="KW-1185">Reference proteome</keyword>
<dbReference type="InterPro" id="IPR027417">
    <property type="entry name" value="P-loop_NTPase"/>
</dbReference>
<dbReference type="SUPFAM" id="SSF52540">
    <property type="entry name" value="P-loop containing nucleoside triphosphate hydrolases"/>
    <property type="match status" value="1"/>
</dbReference>
<dbReference type="Proteomes" id="UP001152872">
    <property type="component" value="Unassembled WGS sequence"/>
</dbReference>